<organism evidence="1 2">
    <name type="scientific">Parasponia andersonii</name>
    <name type="common">Sponia andersonii</name>
    <dbReference type="NCBI Taxonomy" id="3476"/>
    <lineage>
        <taxon>Eukaryota</taxon>
        <taxon>Viridiplantae</taxon>
        <taxon>Streptophyta</taxon>
        <taxon>Embryophyta</taxon>
        <taxon>Tracheophyta</taxon>
        <taxon>Spermatophyta</taxon>
        <taxon>Magnoliopsida</taxon>
        <taxon>eudicotyledons</taxon>
        <taxon>Gunneridae</taxon>
        <taxon>Pentapetalae</taxon>
        <taxon>rosids</taxon>
        <taxon>fabids</taxon>
        <taxon>Rosales</taxon>
        <taxon>Cannabaceae</taxon>
        <taxon>Parasponia</taxon>
    </lineage>
</organism>
<dbReference type="EMBL" id="JXTB01000195">
    <property type="protein sequence ID" value="PON54408.1"/>
    <property type="molecule type" value="Genomic_DNA"/>
</dbReference>
<evidence type="ECO:0008006" key="3">
    <source>
        <dbReference type="Google" id="ProtNLM"/>
    </source>
</evidence>
<dbReference type="AlphaFoldDB" id="A0A2P5C035"/>
<dbReference type="Proteomes" id="UP000237105">
    <property type="component" value="Unassembled WGS sequence"/>
</dbReference>
<gene>
    <name evidence="1" type="ORF">PanWU01x14_194870</name>
</gene>
<name>A0A2P5C035_PARAD</name>
<proteinExistence type="predicted"/>
<keyword evidence="2" id="KW-1185">Reference proteome</keyword>
<evidence type="ECO:0000313" key="1">
    <source>
        <dbReference type="EMBL" id="PON54408.1"/>
    </source>
</evidence>
<reference evidence="2" key="1">
    <citation type="submission" date="2016-06" db="EMBL/GenBank/DDBJ databases">
        <title>Parallel loss of symbiosis genes in relatives of nitrogen-fixing non-legume Parasponia.</title>
        <authorList>
            <person name="Van Velzen R."/>
            <person name="Holmer R."/>
            <person name="Bu F."/>
            <person name="Rutten L."/>
            <person name="Van Zeijl A."/>
            <person name="Liu W."/>
            <person name="Santuari L."/>
            <person name="Cao Q."/>
            <person name="Sharma T."/>
            <person name="Shen D."/>
            <person name="Roswanjaya Y."/>
            <person name="Wardhani T."/>
            <person name="Kalhor M.S."/>
            <person name="Jansen J."/>
            <person name="Van den Hoogen J."/>
            <person name="Gungor B."/>
            <person name="Hartog M."/>
            <person name="Hontelez J."/>
            <person name="Verver J."/>
            <person name="Yang W.-C."/>
            <person name="Schijlen E."/>
            <person name="Repin R."/>
            <person name="Schilthuizen M."/>
            <person name="Schranz E."/>
            <person name="Heidstra R."/>
            <person name="Miyata K."/>
            <person name="Fedorova E."/>
            <person name="Kohlen W."/>
            <person name="Bisseling T."/>
            <person name="Smit S."/>
            <person name="Geurts R."/>
        </authorList>
    </citation>
    <scope>NUCLEOTIDE SEQUENCE [LARGE SCALE GENOMIC DNA]</scope>
    <source>
        <strain evidence="2">cv. WU1-14</strain>
    </source>
</reference>
<sequence length="189" mass="21129">MDWGTKLFNGTIFPKDHPAFHKFLLMAALITEAIWMERRNSIVHGNPPKRPEMIFLSAMTAFSSYSSVLLCHQLDRPTTWATLPFPWIKINVDAAVRAHDAVKIAVARDDSGRVLALKATTSHNPDPIVAEALALLLGLEHAKLILGLLSSWNQIVKFWSTAGMAMARFRGKLRISYSKCMLSSLLFLI</sequence>
<dbReference type="PANTHER" id="PTHR47074">
    <property type="entry name" value="BNAC02G40300D PROTEIN"/>
    <property type="match status" value="1"/>
</dbReference>
<dbReference type="PANTHER" id="PTHR47074:SF11">
    <property type="entry name" value="REVERSE TRANSCRIPTASE-LIKE PROTEIN"/>
    <property type="match status" value="1"/>
</dbReference>
<comment type="caution">
    <text evidence="1">The sequence shown here is derived from an EMBL/GenBank/DDBJ whole genome shotgun (WGS) entry which is preliminary data.</text>
</comment>
<accession>A0A2P5C035</accession>
<dbReference type="InterPro" id="IPR052929">
    <property type="entry name" value="RNase_H-like_EbsB-rel"/>
</dbReference>
<protein>
    <recommendedName>
        <fullName evidence="3">RNase H type-1 domain-containing protein</fullName>
    </recommendedName>
</protein>
<dbReference type="OrthoDB" id="10419096at2759"/>
<evidence type="ECO:0000313" key="2">
    <source>
        <dbReference type="Proteomes" id="UP000237105"/>
    </source>
</evidence>